<evidence type="ECO:0000256" key="1">
    <source>
        <dbReference type="SAM" id="MobiDB-lite"/>
    </source>
</evidence>
<feature type="region of interest" description="Disordered" evidence="1">
    <location>
        <begin position="165"/>
        <end position="189"/>
    </location>
</feature>
<keyword evidence="4" id="KW-1185">Reference proteome</keyword>
<dbReference type="InterPro" id="IPR002068">
    <property type="entry name" value="A-crystallin/Hsp20_dom"/>
</dbReference>
<reference evidence="3 4" key="1">
    <citation type="submission" date="2018-03" db="EMBL/GenBank/DDBJ databases">
        <title>Candida pseudohaemulonii genome assembly and annotation.</title>
        <authorList>
            <person name="Munoz J.F."/>
            <person name="Gade L.G."/>
            <person name="Chow N.A."/>
            <person name="Litvintseva A.P."/>
            <person name="Loparev V.N."/>
            <person name="Cuomo C.A."/>
        </authorList>
    </citation>
    <scope>NUCLEOTIDE SEQUENCE [LARGE SCALE GENOMIC DNA]</scope>
    <source>
        <strain evidence="3 4">B12108</strain>
    </source>
</reference>
<dbReference type="EMBL" id="PYFQ01000017">
    <property type="protein sequence ID" value="PSK35300.1"/>
    <property type="molecule type" value="Genomic_DNA"/>
</dbReference>
<evidence type="ECO:0000313" key="3">
    <source>
        <dbReference type="EMBL" id="PSK35300.1"/>
    </source>
</evidence>
<dbReference type="OrthoDB" id="1431247at2759"/>
<gene>
    <name evidence="3" type="ORF">C7M61_004758</name>
</gene>
<dbReference type="VEuPathDB" id="FungiDB:C7M61_004758"/>
<evidence type="ECO:0000313" key="4">
    <source>
        <dbReference type="Proteomes" id="UP000241107"/>
    </source>
</evidence>
<dbReference type="GeneID" id="36568145"/>
<name>A0A2P7YH59_9ASCO</name>
<evidence type="ECO:0000259" key="2">
    <source>
        <dbReference type="Pfam" id="PF00011"/>
    </source>
</evidence>
<dbReference type="AlphaFoldDB" id="A0A2P7YH59"/>
<feature type="domain" description="SHSP" evidence="2">
    <location>
        <begin position="75"/>
        <end position="172"/>
    </location>
</feature>
<dbReference type="Gene3D" id="2.60.40.790">
    <property type="match status" value="1"/>
</dbReference>
<comment type="caution">
    <text evidence="3">The sequence shown here is derived from an EMBL/GenBank/DDBJ whole genome shotgun (WGS) entry which is preliminary data.</text>
</comment>
<dbReference type="InterPro" id="IPR008978">
    <property type="entry name" value="HSP20-like_chaperone"/>
</dbReference>
<dbReference type="RefSeq" id="XP_024711825.1">
    <property type="nucleotide sequence ID" value="XM_024860075.1"/>
</dbReference>
<accession>A0A2P7YH59</accession>
<dbReference type="Pfam" id="PF00011">
    <property type="entry name" value="HSP20"/>
    <property type="match status" value="1"/>
</dbReference>
<organism evidence="3 4">
    <name type="scientific">Candidozyma pseudohaemuli</name>
    <dbReference type="NCBI Taxonomy" id="418784"/>
    <lineage>
        <taxon>Eukaryota</taxon>
        <taxon>Fungi</taxon>
        <taxon>Dikarya</taxon>
        <taxon>Ascomycota</taxon>
        <taxon>Saccharomycotina</taxon>
        <taxon>Pichiomycetes</taxon>
        <taxon>Metschnikowiaceae</taxon>
        <taxon>Candidozyma</taxon>
    </lineage>
</organism>
<sequence>MFRYVPFISNDPFFDDFFGFQDRPHHHRRPRRAINYDADSGDSQLTSFRGYPQTVSKWYDDFGHLRDLGDVLKLKEEPDRYLVKVRDANASTKDLQVNYHKKENQLEVTISHNQESTEGSHSYTSLSTSTSRVGFEKAVDFEKITADVGSEGVVITVPKTERDEDNVYKIDIGRAGEQGKIEKDKESDA</sequence>
<proteinExistence type="predicted"/>
<dbReference type="Proteomes" id="UP000241107">
    <property type="component" value="Unassembled WGS sequence"/>
</dbReference>
<dbReference type="SUPFAM" id="SSF49764">
    <property type="entry name" value="HSP20-like chaperones"/>
    <property type="match status" value="1"/>
</dbReference>
<dbReference type="STRING" id="418784.A0A2P7YH59"/>
<protein>
    <recommendedName>
        <fullName evidence="2">SHSP domain-containing protein</fullName>
    </recommendedName>
</protein>